<dbReference type="Proteomes" id="UP001163046">
    <property type="component" value="Unassembled WGS sequence"/>
</dbReference>
<comment type="caution">
    <text evidence="1">The sequence shown here is derived from an EMBL/GenBank/DDBJ whole genome shotgun (WGS) entry which is preliminary data.</text>
</comment>
<proteinExistence type="predicted"/>
<dbReference type="PANTHER" id="PTHR47526:SF3">
    <property type="entry name" value="PHD-TYPE DOMAIN-CONTAINING PROTEIN"/>
    <property type="match status" value="1"/>
</dbReference>
<organism evidence="1 2">
    <name type="scientific">Desmophyllum pertusum</name>
    <dbReference type="NCBI Taxonomy" id="174260"/>
    <lineage>
        <taxon>Eukaryota</taxon>
        <taxon>Metazoa</taxon>
        <taxon>Cnidaria</taxon>
        <taxon>Anthozoa</taxon>
        <taxon>Hexacorallia</taxon>
        <taxon>Scleractinia</taxon>
        <taxon>Caryophylliina</taxon>
        <taxon>Caryophylliidae</taxon>
        <taxon>Desmophyllum</taxon>
    </lineage>
</organism>
<dbReference type="AlphaFoldDB" id="A0A9X0CTM6"/>
<dbReference type="EMBL" id="MU826826">
    <property type="protein sequence ID" value="KAJ7375131.1"/>
    <property type="molecule type" value="Genomic_DNA"/>
</dbReference>
<dbReference type="InterPro" id="IPR011604">
    <property type="entry name" value="PDDEXK-like_dom_sf"/>
</dbReference>
<dbReference type="Gene3D" id="3.90.320.10">
    <property type="match status" value="1"/>
</dbReference>
<protein>
    <submittedName>
        <fullName evidence="1">Uncharacterized protein</fullName>
    </submittedName>
</protein>
<reference evidence="1" key="1">
    <citation type="submission" date="2023-01" db="EMBL/GenBank/DDBJ databases">
        <title>Genome assembly of the deep-sea coral Lophelia pertusa.</title>
        <authorList>
            <person name="Herrera S."/>
            <person name="Cordes E."/>
        </authorList>
    </citation>
    <scope>NUCLEOTIDE SEQUENCE</scope>
    <source>
        <strain evidence="1">USNM1676648</strain>
        <tissue evidence="1">Polyp</tissue>
    </source>
</reference>
<evidence type="ECO:0000313" key="2">
    <source>
        <dbReference type="Proteomes" id="UP001163046"/>
    </source>
</evidence>
<sequence length="239" mass="27665">MSALEDLLNTCGKDSVTSAPCIWVKRLRVYTQACEVKDLVIKKGKKNLQKRKCKNTFSQNVERDVRTPEDTNPTDEKYLRQFTQKMCRLKTDRPVILPLFKTIYCSPEADTDLNYEPAESNGNKAETSIMNTKLQEVLRNHPNISTEDVLRLLSFSVTEREHVESTTSKQWQCEEWYLHKAGFITASKCKRVFTRQESIEKNNAENVTKLVEDIALAKTPHIHSQQQEMEPQNAREWGL</sequence>
<name>A0A9X0CTM6_9CNID</name>
<accession>A0A9X0CTM6</accession>
<dbReference type="PANTHER" id="PTHR47526">
    <property type="entry name" value="ATP-DEPENDENT DNA HELICASE"/>
    <property type="match status" value="1"/>
</dbReference>
<dbReference type="OrthoDB" id="5986122at2759"/>
<evidence type="ECO:0000313" key="1">
    <source>
        <dbReference type="EMBL" id="KAJ7375131.1"/>
    </source>
</evidence>
<keyword evidence="2" id="KW-1185">Reference proteome</keyword>
<gene>
    <name evidence="1" type="ORF">OS493_001869</name>
</gene>